<feature type="binding site" evidence="9">
    <location>
        <position position="321"/>
    </location>
    <ligand>
        <name>DNA</name>
        <dbReference type="ChEBI" id="CHEBI:16991"/>
    </ligand>
</feature>
<feature type="binding site" evidence="9">
    <location>
        <position position="31"/>
    </location>
    <ligand>
        <name>ATP</name>
        <dbReference type="ChEBI" id="CHEBI:30616"/>
    </ligand>
</feature>
<evidence type="ECO:0000313" key="11">
    <source>
        <dbReference type="EMBL" id="GGD46413.1"/>
    </source>
</evidence>
<dbReference type="SMART" id="SM00382">
    <property type="entry name" value="AAA"/>
    <property type="match status" value="1"/>
</dbReference>
<keyword evidence="7 9" id="KW-0233">DNA recombination</keyword>
<evidence type="ECO:0000256" key="5">
    <source>
        <dbReference type="ARBA" id="ARBA00022840"/>
    </source>
</evidence>
<dbReference type="CDD" id="cd00009">
    <property type="entry name" value="AAA"/>
    <property type="match status" value="1"/>
</dbReference>
<feature type="binding site" evidence="9">
    <location>
        <position position="77"/>
    </location>
    <ligand>
        <name>Mg(2+)</name>
        <dbReference type="ChEBI" id="CHEBI:18420"/>
    </ligand>
</feature>
<feature type="binding site" evidence="9">
    <location>
        <position position="182"/>
    </location>
    <ligand>
        <name>ATP</name>
        <dbReference type="ChEBI" id="CHEBI:30616"/>
    </ligand>
</feature>
<dbReference type="SUPFAM" id="SSF46785">
    <property type="entry name" value="Winged helix' DNA-binding domain"/>
    <property type="match status" value="1"/>
</dbReference>
<dbReference type="InterPro" id="IPR004605">
    <property type="entry name" value="DNA_helicase_Holl-junc_RuvB"/>
</dbReference>
<keyword evidence="3 9" id="KW-0227">DNA damage</keyword>
<dbReference type="PANTHER" id="PTHR42848:SF1">
    <property type="entry name" value="HOLLIDAY JUNCTION BRANCH MIGRATION COMPLEX SUBUNIT RUVB"/>
    <property type="match status" value="1"/>
</dbReference>
<reference evidence="12" key="1">
    <citation type="journal article" date="2019" name="Int. J. Syst. Evol. Microbiol.">
        <title>The Global Catalogue of Microorganisms (GCM) 10K type strain sequencing project: providing services to taxonomists for standard genome sequencing and annotation.</title>
        <authorList>
            <consortium name="The Broad Institute Genomics Platform"/>
            <consortium name="The Broad Institute Genome Sequencing Center for Infectious Disease"/>
            <person name="Wu L."/>
            <person name="Ma J."/>
        </authorList>
    </citation>
    <scope>NUCLEOTIDE SEQUENCE [LARGE SCALE GENOMIC DNA]</scope>
    <source>
        <strain evidence="12">CGMCC 1.12606</strain>
    </source>
</reference>
<dbReference type="GO" id="GO:0004386">
    <property type="term" value="F:helicase activity"/>
    <property type="evidence" value="ECO:0007669"/>
    <property type="project" value="UniProtKB-KW"/>
</dbReference>
<dbReference type="InterPro" id="IPR008824">
    <property type="entry name" value="RuvB-like_N"/>
</dbReference>
<dbReference type="Gene3D" id="3.40.50.300">
    <property type="entry name" value="P-loop containing nucleotide triphosphate hydrolases"/>
    <property type="match status" value="1"/>
</dbReference>
<evidence type="ECO:0000256" key="8">
    <source>
        <dbReference type="ARBA" id="ARBA00023204"/>
    </source>
</evidence>
<dbReference type="Proteomes" id="UP000625780">
    <property type="component" value="Unassembled WGS sequence"/>
</dbReference>
<dbReference type="Pfam" id="PF17864">
    <property type="entry name" value="AAA_lid_4"/>
    <property type="match status" value="1"/>
</dbReference>
<dbReference type="NCBIfam" id="NF000868">
    <property type="entry name" value="PRK00080.1"/>
    <property type="match status" value="1"/>
</dbReference>
<evidence type="ECO:0000256" key="4">
    <source>
        <dbReference type="ARBA" id="ARBA00022801"/>
    </source>
</evidence>
<keyword evidence="11" id="KW-0347">Helicase</keyword>
<dbReference type="EMBL" id="BMFH01000001">
    <property type="protein sequence ID" value="GGD46413.1"/>
    <property type="molecule type" value="Genomic_DNA"/>
</dbReference>
<evidence type="ECO:0000259" key="10">
    <source>
        <dbReference type="SMART" id="SM00382"/>
    </source>
</evidence>
<comment type="subcellular location">
    <subcellularLocation>
        <location evidence="9">Cytoplasm</location>
    </subcellularLocation>
</comment>
<comment type="similarity">
    <text evidence="9">Belongs to the RuvB family.</text>
</comment>
<keyword evidence="1 9" id="KW-0963">Cytoplasm</keyword>
<feature type="binding site" evidence="9">
    <location>
        <position position="32"/>
    </location>
    <ligand>
        <name>ATP</name>
        <dbReference type="ChEBI" id="CHEBI:30616"/>
    </ligand>
</feature>
<keyword evidence="8 9" id="KW-0234">DNA repair</keyword>
<keyword evidence="2 9" id="KW-0547">Nucleotide-binding</keyword>
<dbReference type="Gene3D" id="1.10.10.10">
    <property type="entry name" value="Winged helix-like DNA-binding domain superfamily/Winged helix DNA-binding domain"/>
    <property type="match status" value="1"/>
</dbReference>
<feature type="binding site" evidence="9">
    <location>
        <begin position="139"/>
        <end position="141"/>
    </location>
    <ligand>
        <name>ATP</name>
        <dbReference type="ChEBI" id="CHEBI:30616"/>
    </ligand>
</feature>
<comment type="subunit">
    <text evidence="9">Homohexamer. Forms an RuvA(8)-RuvB(12)-Holliday junction (HJ) complex. HJ DNA is sandwiched between 2 RuvA tetramers; dsDNA enters through RuvA and exits via RuvB. An RuvB hexamer assembles on each DNA strand where it exits the tetramer. Each RuvB hexamer is contacted by two RuvA subunits (via domain III) on 2 adjacent RuvB subunits; this complex drives branch migration. In the full resolvosome a probable DNA-RuvA(4)-RuvB(12)-RuvC(2) complex forms which resolves the HJ.</text>
</comment>
<comment type="domain">
    <text evidence="9">Has 3 domains, the large (RuvB-L) and small ATPase (RuvB-S) domains and the C-terminal head (RuvB-H) domain. The head domain binds DNA, while the ATPase domains jointly bind ATP, ADP or are empty depending on the state of the subunit in the translocation cycle. During a single DNA translocation step the structure of each domain remains the same, but their relative positions change.</text>
</comment>
<feature type="binding site" evidence="9">
    <location>
        <position position="77"/>
    </location>
    <ligand>
        <name>ATP</name>
        <dbReference type="ChEBI" id="CHEBI:30616"/>
    </ligand>
</feature>
<protein>
    <recommendedName>
        <fullName evidence="9">Holliday junction branch migration complex subunit RuvB</fullName>
        <ecNumber evidence="9">3.6.4.-</ecNumber>
    </recommendedName>
</protein>
<feature type="binding site" evidence="9">
    <location>
        <position position="78"/>
    </location>
    <ligand>
        <name>ATP</name>
        <dbReference type="ChEBI" id="CHEBI:30616"/>
    </ligand>
</feature>
<dbReference type="Gene3D" id="1.10.8.60">
    <property type="match status" value="1"/>
</dbReference>
<proteinExistence type="inferred from homology"/>
<dbReference type="InterPro" id="IPR041445">
    <property type="entry name" value="AAA_lid_4"/>
</dbReference>
<feature type="binding site" evidence="9">
    <location>
        <position position="76"/>
    </location>
    <ligand>
        <name>ATP</name>
        <dbReference type="ChEBI" id="CHEBI:30616"/>
    </ligand>
</feature>
<feature type="domain" description="AAA+ ATPase" evidence="10">
    <location>
        <begin position="62"/>
        <end position="193"/>
    </location>
</feature>
<feature type="binding site" evidence="9">
    <location>
        <position position="192"/>
    </location>
    <ligand>
        <name>ATP</name>
        <dbReference type="ChEBI" id="CHEBI:30616"/>
    </ligand>
</feature>
<name>A0ABQ1QU90_9FLAO</name>
<comment type="caution">
    <text evidence="11">The sequence shown here is derived from an EMBL/GenBank/DDBJ whole genome shotgun (WGS) entry which is preliminary data.</text>
</comment>
<evidence type="ECO:0000256" key="2">
    <source>
        <dbReference type="ARBA" id="ARBA00022741"/>
    </source>
</evidence>
<dbReference type="HAMAP" id="MF_00016">
    <property type="entry name" value="DNA_HJ_migration_RuvB"/>
    <property type="match status" value="1"/>
</dbReference>
<dbReference type="InterPro" id="IPR036388">
    <property type="entry name" value="WH-like_DNA-bd_sf"/>
</dbReference>
<evidence type="ECO:0000256" key="7">
    <source>
        <dbReference type="ARBA" id="ARBA00023172"/>
    </source>
</evidence>
<organism evidence="11 12">
    <name type="scientific">Muriicola marianensis</name>
    <dbReference type="NCBI Taxonomy" id="1324801"/>
    <lineage>
        <taxon>Bacteria</taxon>
        <taxon>Pseudomonadati</taxon>
        <taxon>Bacteroidota</taxon>
        <taxon>Flavobacteriia</taxon>
        <taxon>Flavobacteriales</taxon>
        <taxon>Flavobacteriaceae</taxon>
        <taxon>Muriicola</taxon>
    </lineage>
</organism>
<keyword evidence="5 9" id="KW-0067">ATP-binding</keyword>
<dbReference type="SUPFAM" id="SSF52540">
    <property type="entry name" value="P-loop containing nucleoside triphosphate hydrolases"/>
    <property type="match status" value="1"/>
</dbReference>
<keyword evidence="6 9" id="KW-0238">DNA-binding</keyword>
<evidence type="ECO:0000256" key="9">
    <source>
        <dbReference type="HAMAP-Rule" id="MF_00016"/>
    </source>
</evidence>
<feature type="binding site" evidence="9">
    <location>
        <position position="229"/>
    </location>
    <ligand>
        <name>ATP</name>
        <dbReference type="ChEBI" id="CHEBI:30616"/>
    </ligand>
</feature>
<feature type="binding site" evidence="9">
    <location>
        <position position="73"/>
    </location>
    <ligand>
        <name>ATP</name>
        <dbReference type="ChEBI" id="CHEBI:30616"/>
    </ligand>
</feature>
<evidence type="ECO:0000256" key="6">
    <source>
        <dbReference type="ARBA" id="ARBA00023125"/>
    </source>
</evidence>
<dbReference type="PANTHER" id="PTHR42848">
    <property type="match status" value="1"/>
</dbReference>
<sequence>MFFIIFENMNEHLDPTADHFSQEELDIERALRPVSFDDFTGQESVLENLQIFVQAANLRNEALDHTLFHGPPGLGKTTLAHILANELGVGIKVTSGPVLDKPGDLAGLLTNLEERDVLFIDEIHRLSPIVEEYLYSAMEDYRIDIMIETGPNARSVQINLNPFTLIGATTRSGLLTAPMRARFGIQSRLEYYNTELLSTIVERSADILKVPITQEAAIEIAGRSRGTPRISNALLRRIRDFAQIKGNGKIDIDISKFGLKALNVDTHGLDEMDNKILMTIIDKFKGGPVGISTLATAVSESAETIEEVYEPFLIQQGFIMRTPRGREVTELAYKHLGRIKGGTQPGLF</sequence>
<evidence type="ECO:0000256" key="1">
    <source>
        <dbReference type="ARBA" id="ARBA00022490"/>
    </source>
</evidence>
<dbReference type="Pfam" id="PF05496">
    <property type="entry name" value="RuvB_N"/>
    <property type="match status" value="1"/>
</dbReference>
<evidence type="ECO:0000256" key="3">
    <source>
        <dbReference type="ARBA" id="ARBA00022763"/>
    </source>
</evidence>
<keyword evidence="4 9" id="KW-0378">Hydrolase</keyword>
<feature type="region of interest" description="Head domain (RuvB-H)" evidence="9">
    <location>
        <begin position="266"/>
        <end position="348"/>
    </location>
</feature>
<keyword evidence="12" id="KW-1185">Reference proteome</keyword>
<dbReference type="NCBIfam" id="TIGR00635">
    <property type="entry name" value="ruvB"/>
    <property type="match status" value="1"/>
</dbReference>
<feature type="region of interest" description="Small ATPAse domain (RuvB-S)" evidence="9">
    <location>
        <begin position="193"/>
        <end position="263"/>
    </location>
</feature>
<comment type="catalytic activity">
    <reaction evidence="9">
        <text>ATP + H2O = ADP + phosphate + H(+)</text>
        <dbReference type="Rhea" id="RHEA:13065"/>
        <dbReference type="ChEBI" id="CHEBI:15377"/>
        <dbReference type="ChEBI" id="CHEBI:15378"/>
        <dbReference type="ChEBI" id="CHEBI:30616"/>
        <dbReference type="ChEBI" id="CHEBI:43474"/>
        <dbReference type="ChEBI" id="CHEBI:456216"/>
    </reaction>
</comment>
<comment type="caution">
    <text evidence="9">Lacks conserved residue(s) required for the propagation of feature annotation.</text>
</comment>
<accession>A0ABQ1QU90</accession>
<dbReference type="Pfam" id="PF05491">
    <property type="entry name" value="WHD_RuvB"/>
    <property type="match status" value="1"/>
</dbReference>
<feature type="binding site" evidence="9">
    <location>
        <position position="326"/>
    </location>
    <ligand>
        <name>DNA</name>
        <dbReference type="ChEBI" id="CHEBI:16991"/>
    </ligand>
</feature>
<gene>
    <name evidence="9 11" type="primary">ruvB</name>
    <name evidence="11" type="ORF">GCM10011361_11670</name>
</gene>
<dbReference type="InterPro" id="IPR003593">
    <property type="entry name" value="AAA+_ATPase"/>
</dbReference>
<dbReference type="InterPro" id="IPR027417">
    <property type="entry name" value="P-loop_NTPase"/>
</dbReference>
<evidence type="ECO:0000313" key="12">
    <source>
        <dbReference type="Proteomes" id="UP000625780"/>
    </source>
</evidence>
<dbReference type="InterPro" id="IPR036390">
    <property type="entry name" value="WH_DNA-bd_sf"/>
</dbReference>
<comment type="function">
    <text evidence="9">The RuvA-RuvB-RuvC complex processes Holliday junction (HJ) DNA during genetic recombination and DNA repair, while the RuvA-RuvB complex plays an important role in the rescue of blocked DNA replication forks via replication fork reversal (RFR). RuvA specifically binds to HJ cruciform DNA, conferring on it an open structure. The RuvB hexamer acts as an ATP-dependent pump, pulling dsDNA into and through the RuvAB complex. RuvB forms 2 homohexamers on either side of HJ DNA bound by 1 or 2 RuvA tetramers; 4 subunits per hexamer contact DNA at a time. Coordinated motions by a converter formed by DNA-disengaged RuvB subunits stimulates ATP hydrolysis and nucleotide exchange. Immobilization of the converter enables RuvB to convert the ATP-contained energy into a lever motion, pulling 2 nucleotides of DNA out of the RuvA tetramer per ATP hydrolyzed, thus driving DNA branch migration. The RuvB motors rotate together with the DNA substrate, which together with the progressing nucleotide cycle form the mechanistic basis for DNA recombination by continuous HJ branch migration. Branch migration allows RuvC to scan DNA until it finds its consensus sequence, where it cleaves and resolves cruciform DNA.</text>
</comment>
<dbReference type="EC" id="3.6.4.-" evidence="9"/>
<dbReference type="InterPro" id="IPR008823">
    <property type="entry name" value="RuvB_wg_C"/>
</dbReference>